<protein>
    <submittedName>
        <fullName evidence="1">Uncharacterized protein</fullName>
    </submittedName>
</protein>
<comment type="caution">
    <text evidence="1">The sequence shown here is derived from an EMBL/GenBank/DDBJ whole genome shotgun (WGS) entry which is preliminary data.</text>
</comment>
<reference evidence="1" key="1">
    <citation type="submission" date="2019-08" db="EMBL/GenBank/DDBJ databases">
        <title>The genome of the North American firefly Photinus pyralis.</title>
        <authorList>
            <consortium name="Photinus pyralis genome working group"/>
            <person name="Fallon T.R."/>
            <person name="Sander Lower S.E."/>
            <person name="Weng J.-K."/>
        </authorList>
    </citation>
    <scope>NUCLEOTIDE SEQUENCE</scope>
    <source>
        <strain evidence="1">TRF0915ILg1</strain>
        <tissue evidence="1">Whole body</tissue>
    </source>
</reference>
<gene>
    <name evidence="1" type="ORF">ILUMI_16176</name>
</gene>
<evidence type="ECO:0000313" key="1">
    <source>
        <dbReference type="EMBL" id="KAF2889997.1"/>
    </source>
</evidence>
<dbReference type="Proteomes" id="UP000801492">
    <property type="component" value="Unassembled WGS sequence"/>
</dbReference>
<keyword evidence="2" id="KW-1185">Reference proteome</keyword>
<dbReference type="OrthoDB" id="6810060at2759"/>
<dbReference type="EMBL" id="VTPC01059663">
    <property type="protein sequence ID" value="KAF2889997.1"/>
    <property type="molecule type" value="Genomic_DNA"/>
</dbReference>
<name>A0A8K0CRI8_IGNLU</name>
<dbReference type="AlphaFoldDB" id="A0A8K0CRI8"/>
<proteinExistence type="predicted"/>
<accession>A0A8K0CRI8</accession>
<organism evidence="1 2">
    <name type="scientific">Ignelater luminosus</name>
    <name type="common">Cucubano</name>
    <name type="synonym">Pyrophorus luminosus</name>
    <dbReference type="NCBI Taxonomy" id="2038154"/>
    <lineage>
        <taxon>Eukaryota</taxon>
        <taxon>Metazoa</taxon>
        <taxon>Ecdysozoa</taxon>
        <taxon>Arthropoda</taxon>
        <taxon>Hexapoda</taxon>
        <taxon>Insecta</taxon>
        <taxon>Pterygota</taxon>
        <taxon>Neoptera</taxon>
        <taxon>Endopterygota</taxon>
        <taxon>Coleoptera</taxon>
        <taxon>Polyphaga</taxon>
        <taxon>Elateriformia</taxon>
        <taxon>Elateroidea</taxon>
        <taxon>Elateridae</taxon>
        <taxon>Agrypninae</taxon>
        <taxon>Pyrophorini</taxon>
        <taxon>Ignelater</taxon>
    </lineage>
</organism>
<sequence length="113" mass="12527">MPRRMGQSECSMEIRGRIAALAEAGWSTSRIAQTVDLSAKRHFRHLKKSPCNCGKEMEHGMTSRMFYQEEQAGVLMLVFGAGCPKMAQGKLLELRHQDSILDNKPSIGGCTVT</sequence>
<evidence type="ECO:0000313" key="2">
    <source>
        <dbReference type="Proteomes" id="UP000801492"/>
    </source>
</evidence>